<feature type="domain" description="HIT" evidence="4">
    <location>
        <begin position="5"/>
        <end position="112"/>
    </location>
</feature>
<dbReference type="GO" id="GO:0009117">
    <property type="term" value="P:nucleotide metabolic process"/>
    <property type="evidence" value="ECO:0007669"/>
    <property type="project" value="TreeGrafter"/>
</dbReference>
<reference evidence="5" key="1">
    <citation type="journal article" date="2020" name="bioRxiv">
        <title>A rank-normalized archaeal taxonomy based on genome phylogeny resolves widespread incomplete and uneven classifications.</title>
        <authorList>
            <person name="Rinke C."/>
            <person name="Chuvochina M."/>
            <person name="Mussig A.J."/>
            <person name="Chaumeil P.-A."/>
            <person name="Waite D.W."/>
            <person name="Whitman W.B."/>
            <person name="Parks D.H."/>
            <person name="Hugenholtz P."/>
        </authorList>
    </citation>
    <scope>NUCLEOTIDE SEQUENCE</scope>
    <source>
        <strain evidence="5">UBA10191</strain>
    </source>
</reference>
<evidence type="ECO:0000313" key="6">
    <source>
        <dbReference type="EMBL" id="MBS3058422.1"/>
    </source>
</evidence>
<dbReference type="Pfam" id="PF01230">
    <property type="entry name" value="HIT"/>
    <property type="match status" value="1"/>
</dbReference>
<dbReference type="Proteomes" id="UP000680185">
    <property type="component" value="Unassembled WGS sequence"/>
</dbReference>
<feature type="short sequence motif" description="Histidine triad motif" evidence="2 3">
    <location>
        <begin position="97"/>
        <end position="101"/>
    </location>
</feature>
<gene>
    <name evidence="5" type="ORF">HA222_03260</name>
    <name evidence="6" type="ORF">J4478_03395</name>
</gene>
<dbReference type="AlphaFoldDB" id="A0A7J4JVA1"/>
<reference evidence="6" key="2">
    <citation type="submission" date="2021-03" db="EMBL/GenBank/DDBJ databases">
        <authorList>
            <person name="Jaffe A."/>
        </authorList>
    </citation>
    <scope>NUCLEOTIDE SEQUENCE</scope>
    <source>
        <strain evidence="6">RIFCSPLOWO2_01_FULL_43_13</strain>
    </source>
</reference>
<dbReference type="PRINTS" id="PR00332">
    <property type="entry name" value="HISTRIAD"/>
</dbReference>
<proteinExistence type="predicted"/>
<dbReference type="InterPro" id="IPR019808">
    <property type="entry name" value="Histidine_triad_CS"/>
</dbReference>
<organism evidence="5 7">
    <name type="scientific">Candidatus Iainarchaeum sp</name>
    <dbReference type="NCBI Taxonomy" id="3101447"/>
    <lineage>
        <taxon>Archaea</taxon>
        <taxon>Candidatus Iainarchaeota</taxon>
        <taxon>Candidatus Iainarchaeia</taxon>
        <taxon>Candidatus Iainarchaeales</taxon>
        <taxon>Candidatus Iainarchaeaceae</taxon>
        <taxon>Candidatus Iainarchaeum</taxon>
    </lineage>
</organism>
<evidence type="ECO:0000256" key="2">
    <source>
        <dbReference type="PIRSR" id="PIRSR601310-3"/>
    </source>
</evidence>
<evidence type="ECO:0000259" key="4">
    <source>
        <dbReference type="PROSITE" id="PS51084"/>
    </source>
</evidence>
<dbReference type="InterPro" id="IPR039384">
    <property type="entry name" value="HINT"/>
</dbReference>
<dbReference type="InterPro" id="IPR011146">
    <property type="entry name" value="HIT-like"/>
</dbReference>
<dbReference type="PANTHER" id="PTHR46648">
    <property type="entry name" value="HIT FAMILY PROTEIN 1"/>
    <property type="match status" value="1"/>
</dbReference>
<dbReference type="InterPro" id="IPR001310">
    <property type="entry name" value="Histidine_triad_HIT"/>
</dbReference>
<dbReference type="PANTHER" id="PTHR46648:SF1">
    <property type="entry name" value="ADENOSINE 5'-MONOPHOSPHORAMIDASE HNT1"/>
    <property type="match status" value="1"/>
</dbReference>
<dbReference type="GO" id="GO:0003824">
    <property type="term" value="F:catalytic activity"/>
    <property type="evidence" value="ECO:0007669"/>
    <property type="project" value="InterPro"/>
</dbReference>
<dbReference type="CDD" id="cd01277">
    <property type="entry name" value="HINT_subgroup"/>
    <property type="match status" value="1"/>
</dbReference>
<dbReference type="EMBL" id="JAGVWB010000023">
    <property type="protein sequence ID" value="MBS3058422.1"/>
    <property type="molecule type" value="Genomic_DNA"/>
</dbReference>
<dbReference type="Proteomes" id="UP000590964">
    <property type="component" value="Unassembled WGS sequence"/>
</dbReference>
<protein>
    <submittedName>
        <fullName evidence="5">HIT family protein</fullName>
    </submittedName>
</protein>
<evidence type="ECO:0000313" key="5">
    <source>
        <dbReference type="EMBL" id="HIH21648.1"/>
    </source>
</evidence>
<evidence type="ECO:0000256" key="3">
    <source>
        <dbReference type="PROSITE-ProRule" id="PRU00464"/>
    </source>
</evidence>
<sequence length="134" mass="14893">MPECIFCKIAKGEIPSFKVGESEKALAFLDVNPGVKGHTLVIPKNHAESIFDVSENDLKEVSALIKKVAERMEKNLKADGVNVLNASGKAAQQSVFHLHFHVIPRFENDGLNTWPFKEKLAGLDLKELAEKLRE</sequence>
<dbReference type="PROSITE" id="PS51084">
    <property type="entry name" value="HIT_2"/>
    <property type="match status" value="1"/>
</dbReference>
<feature type="active site" description="Tele-AMP-histidine intermediate" evidence="1">
    <location>
        <position position="99"/>
    </location>
</feature>
<comment type="caution">
    <text evidence="5">The sequence shown here is derived from an EMBL/GenBank/DDBJ whole genome shotgun (WGS) entry which is preliminary data.</text>
</comment>
<reference evidence="6" key="3">
    <citation type="submission" date="2021-05" db="EMBL/GenBank/DDBJ databases">
        <title>Protein family content uncovers lineage relationships and bacterial pathway maintenance mechanisms in DPANN archaea.</title>
        <authorList>
            <person name="Castelle C.J."/>
            <person name="Meheust R."/>
            <person name="Jaffe A.L."/>
            <person name="Seitz K."/>
            <person name="Gong X."/>
            <person name="Baker B.J."/>
            <person name="Banfield J.F."/>
        </authorList>
    </citation>
    <scope>NUCLEOTIDE SEQUENCE</scope>
    <source>
        <strain evidence="6">RIFCSPLOWO2_01_FULL_43_13</strain>
    </source>
</reference>
<dbReference type="InterPro" id="IPR036265">
    <property type="entry name" value="HIT-like_sf"/>
</dbReference>
<dbReference type="SUPFAM" id="SSF54197">
    <property type="entry name" value="HIT-like"/>
    <property type="match status" value="1"/>
</dbReference>
<accession>A0A7J4JVA1</accession>
<dbReference type="EMBL" id="DUFW01000053">
    <property type="protein sequence ID" value="HIH21648.1"/>
    <property type="molecule type" value="Genomic_DNA"/>
</dbReference>
<dbReference type="Gene3D" id="3.30.428.10">
    <property type="entry name" value="HIT-like"/>
    <property type="match status" value="1"/>
</dbReference>
<evidence type="ECO:0000256" key="1">
    <source>
        <dbReference type="PIRSR" id="PIRSR601310-1"/>
    </source>
</evidence>
<evidence type="ECO:0000313" key="7">
    <source>
        <dbReference type="Proteomes" id="UP000590964"/>
    </source>
</evidence>
<name>A0A7J4JVA1_9ARCH</name>
<dbReference type="PROSITE" id="PS00892">
    <property type="entry name" value="HIT_1"/>
    <property type="match status" value="1"/>
</dbReference>